<protein>
    <submittedName>
        <fullName evidence="1">Uncharacterized protein</fullName>
    </submittedName>
</protein>
<evidence type="ECO:0000313" key="2">
    <source>
        <dbReference type="Proteomes" id="UP000003530"/>
    </source>
</evidence>
<name>F0IIU2_STRSA</name>
<organism evidence="1 2">
    <name type="scientific">Streptococcus sanguinis SK150</name>
    <dbReference type="NCBI Taxonomy" id="888811"/>
    <lineage>
        <taxon>Bacteria</taxon>
        <taxon>Bacillati</taxon>
        <taxon>Bacillota</taxon>
        <taxon>Bacilli</taxon>
        <taxon>Lactobacillales</taxon>
        <taxon>Streptococcaceae</taxon>
        <taxon>Streptococcus</taxon>
    </lineage>
</organism>
<comment type="caution">
    <text evidence="1">The sequence shown here is derived from an EMBL/GenBank/DDBJ whole genome shotgun (WGS) entry which is preliminary data.</text>
</comment>
<dbReference type="HOGENOM" id="CLU_073596_0_0_9"/>
<evidence type="ECO:0000313" key="1">
    <source>
        <dbReference type="EMBL" id="EGD37723.1"/>
    </source>
</evidence>
<dbReference type="RefSeq" id="WP_002908244.1">
    <property type="nucleotide sequence ID" value="NZ_GL872442.1"/>
</dbReference>
<reference evidence="1 2" key="1">
    <citation type="submission" date="2011-02" db="EMBL/GenBank/DDBJ databases">
        <authorList>
            <person name="Muzny D."/>
            <person name="Qin X."/>
            <person name="Deng J."/>
            <person name="Jiang H."/>
            <person name="Liu Y."/>
            <person name="Qu J."/>
            <person name="Song X.-Z."/>
            <person name="Zhang L."/>
            <person name="Thornton R."/>
            <person name="Coyle M."/>
            <person name="Francisco L."/>
            <person name="Jackson L."/>
            <person name="Javaid M."/>
            <person name="Korchina V."/>
            <person name="Kovar C."/>
            <person name="Mata R."/>
            <person name="Mathew T."/>
            <person name="Ngo R."/>
            <person name="Nguyen L."/>
            <person name="Nguyen N."/>
            <person name="Okwuonu G."/>
            <person name="Ongeri F."/>
            <person name="Pham C."/>
            <person name="Simmons D."/>
            <person name="Wilczek-Boney K."/>
            <person name="Hale W."/>
            <person name="Jakkamsetti A."/>
            <person name="Pham P."/>
            <person name="Ruth R."/>
            <person name="San Lucas F."/>
            <person name="Warren J."/>
            <person name="Zhang J."/>
            <person name="Zhao Z."/>
            <person name="Zhou C."/>
            <person name="Zhu D."/>
            <person name="Lee S."/>
            <person name="Bess C."/>
            <person name="Blankenburg K."/>
            <person name="Forbes L."/>
            <person name="Fu Q."/>
            <person name="Gubbala S."/>
            <person name="Hirani K."/>
            <person name="Jayaseelan J.C."/>
            <person name="Lara F."/>
            <person name="Munidasa M."/>
            <person name="Palculict T."/>
            <person name="Patil S."/>
            <person name="Pu L.-L."/>
            <person name="Saada N."/>
            <person name="Tang L."/>
            <person name="Weissenberger G."/>
            <person name="Zhu Y."/>
            <person name="Hemphill L."/>
            <person name="Shang Y."/>
            <person name="Youmans B."/>
            <person name="Ayvaz T."/>
            <person name="Ross M."/>
            <person name="Santibanez J."/>
            <person name="Aqrawi P."/>
            <person name="Gross S."/>
            <person name="Joshi V."/>
            <person name="Fowler G."/>
            <person name="Nazareth L."/>
            <person name="Reid J."/>
            <person name="Worley K."/>
            <person name="Petrosino J."/>
            <person name="Highlander S."/>
            <person name="Gibbs R."/>
        </authorList>
    </citation>
    <scope>NUCLEOTIDE SEQUENCE [LARGE SCALE GENOMIC DNA]</scope>
    <source>
        <strain evidence="1 2">SK150</strain>
    </source>
</reference>
<accession>F0IIU2</accession>
<sequence>MRISKKNKLILILLASVVAIPYLAYQGYVAYYVTPYYKITLKKKIQSYQFIENNNALVMKWSYENPLDYWITTKESDELKTSPRIGQTKIVQEYLKLKSVANTHNVAKDQEYWGITVYNIEGGELTSKDYDVFKMVRDYNPDFVPNRIENQIYINDDKELLDIYLKTDKNDFREGVTKSIDLNNGKIIEKGEKNNRNQTEQSEYTLSILSLRPNYLNSKRKIGFNKKGKLKEDALIRQKYPEAAKLLEDDEGMVALLTDKPSFESALPILQLLYKKDTNLFENVTIPDYNSVDGQEHVVNSQEEFVKYYKFEQESPSKK</sequence>
<gene>
    <name evidence="1" type="ORF">HMPREF9383_0044</name>
</gene>
<dbReference type="Proteomes" id="UP000003530">
    <property type="component" value="Unassembled WGS sequence"/>
</dbReference>
<proteinExistence type="predicted"/>
<dbReference type="PATRIC" id="fig|888811.3.peg.43"/>
<dbReference type="AlphaFoldDB" id="F0IIU2"/>
<dbReference type="EMBL" id="AEXY01000001">
    <property type="protein sequence ID" value="EGD37723.1"/>
    <property type="molecule type" value="Genomic_DNA"/>
</dbReference>